<keyword evidence="1" id="KW-0812">Transmembrane</keyword>
<dbReference type="Proteomes" id="UP000324638">
    <property type="component" value="Unassembled WGS sequence"/>
</dbReference>
<evidence type="ECO:0000256" key="1">
    <source>
        <dbReference type="SAM" id="Phobius"/>
    </source>
</evidence>
<keyword evidence="1" id="KW-0472">Membrane</keyword>
<evidence type="ECO:0000313" key="3">
    <source>
        <dbReference type="Proteomes" id="UP000324638"/>
    </source>
</evidence>
<proteinExistence type="predicted"/>
<accession>A0A5C8D7H7</accession>
<keyword evidence="1" id="KW-1133">Transmembrane helix</keyword>
<dbReference type="AlphaFoldDB" id="A0A5C8D7H7"/>
<dbReference type="EMBL" id="SAXU01000001">
    <property type="protein sequence ID" value="TXJ21180.1"/>
    <property type="molecule type" value="Genomic_DNA"/>
</dbReference>
<reference evidence="2 3" key="1">
    <citation type="journal article" date="1992" name="Lakartidningen">
        <title>[Penicillin V and not amoxicillin is the first choice preparation in acute otitis].</title>
        <authorList>
            <person name="Kamme C."/>
            <person name="Lundgren K."/>
            <person name="Prellner K."/>
        </authorList>
    </citation>
    <scope>NUCLEOTIDE SEQUENCE [LARGE SCALE GENOMIC DNA]</scope>
    <source>
        <strain evidence="2 3">513A</strain>
    </source>
</reference>
<comment type="caution">
    <text evidence="2">The sequence shown here is derived from an EMBL/GenBank/DDBJ whole genome shotgun (WGS) entry which is preliminary data.</text>
</comment>
<gene>
    <name evidence="2" type="ORF">EPJ79_08640</name>
</gene>
<organism evidence="2 3">
    <name type="scientific">Brachyspira aalborgi</name>
    <dbReference type="NCBI Taxonomy" id="29522"/>
    <lineage>
        <taxon>Bacteria</taxon>
        <taxon>Pseudomonadati</taxon>
        <taxon>Spirochaetota</taxon>
        <taxon>Spirochaetia</taxon>
        <taxon>Brachyspirales</taxon>
        <taxon>Brachyspiraceae</taxon>
        <taxon>Brachyspira</taxon>
    </lineage>
</organism>
<feature type="transmembrane region" description="Helical" evidence="1">
    <location>
        <begin position="127"/>
        <end position="149"/>
    </location>
</feature>
<protein>
    <submittedName>
        <fullName evidence="2">Uncharacterized protein</fullName>
    </submittedName>
</protein>
<sequence>MIVATVQGNEKGGKHITVKDGVKIFGKEQQEYINNIYDKFHINRIEIIGDFGIKKIKSKEWFCYMKHPEVDASGRTGIAFIVWDKNTEDDTIEKTIREIGFRDEDYIKFNKEYNKIKKGKSNKKKQLIFLVGLGMGLAAGLIVITLSMIKK</sequence>
<evidence type="ECO:0000313" key="2">
    <source>
        <dbReference type="EMBL" id="TXJ21180.1"/>
    </source>
</evidence>
<name>A0A5C8D7H7_9SPIR</name>
<dbReference type="RefSeq" id="WP_147739187.1">
    <property type="nucleotide sequence ID" value="NZ_SAXU01000001.1"/>
</dbReference>